<feature type="domain" description="Aminoglycoside phosphotransferase" evidence="2">
    <location>
        <begin position="93"/>
        <end position="268"/>
    </location>
</feature>
<dbReference type="Pfam" id="PF01636">
    <property type="entry name" value="APH"/>
    <property type="match status" value="1"/>
</dbReference>
<dbReference type="InterPro" id="IPR011009">
    <property type="entry name" value="Kinase-like_dom_sf"/>
</dbReference>
<dbReference type="Proteomes" id="UP000276215">
    <property type="component" value="Unassembled WGS sequence"/>
</dbReference>
<keyword evidence="4" id="KW-1185">Reference proteome</keyword>
<dbReference type="InterPro" id="IPR051678">
    <property type="entry name" value="AGP_Transferase"/>
</dbReference>
<proteinExistence type="predicted"/>
<name>A0A3N4JHQ5_9PEZI</name>
<gene>
    <name evidence="3" type="ORF">L873DRAFT_1809256</name>
</gene>
<evidence type="ECO:0000313" key="4">
    <source>
        <dbReference type="Proteomes" id="UP000276215"/>
    </source>
</evidence>
<evidence type="ECO:0000259" key="2">
    <source>
        <dbReference type="Pfam" id="PF01636"/>
    </source>
</evidence>
<evidence type="ECO:0000256" key="1">
    <source>
        <dbReference type="SAM" id="MobiDB-lite"/>
    </source>
</evidence>
<dbReference type="OrthoDB" id="2906425at2759"/>
<dbReference type="EMBL" id="ML120401">
    <property type="protein sequence ID" value="RPA97796.1"/>
    <property type="molecule type" value="Genomic_DNA"/>
</dbReference>
<protein>
    <recommendedName>
        <fullName evidence="2">Aminoglycoside phosphotransferase domain-containing protein</fullName>
    </recommendedName>
</protein>
<evidence type="ECO:0000313" key="3">
    <source>
        <dbReference type="EMBL" id="RPA97796.1"/>
    </source>
</evidence>
<dbReference type="STRING" id="1336337.A0A3N4JHQ5"/>
<dbReference type="AlphaFoldDB" id="A0A3N4JHQ5"/>
<dbReference type="InterPro" id="IPR002575">
    <property type="entry name" value="Aminoglycoside_PTrfase"/>
</dbReference>
<organism evidence="3 4">
    <name type="scientific">Choiromyces venosus 120613-1</name>
    <dbReference type="NCBI Taxonomy" id="1336337"/>
    <lineage>
        <taxon>Eukaryota</taxon>
        <taxon>Fungi</taxon>
        <taxon>Dikarya</taxon>
        <taxon>Ascomycota</taxon>
        <taxon>Pezizomycotina</taxon>
        <taxon>Pezizomycetes</taxon>
        <taxon>Pezizales</taxon>
        <taxon>Tuberaceae</taxon>
        <taxon>Choiromyces</taxon>
    </lineage>
</organism>
<accession>A0A3N4JHQ5</accession>
<sequence length="302" mass="34142">MSGASLDQFPTRHGPPQVHPLKLYPEATRVYSREGGTREIYDLGNGHLYKFRPHRHGVFESSIHDLIRSTTNIPIPTIYHEWVTTEGSDTHGWGGVCVHHIIMENIQGEALHNAWPHLNSRDGERLVRQFGDYLNELRRITSPSVRSVNGGPLHDDQRILFDRGYIAPGPLSDEGSLWLAMTRHVRHSPSDTVQQALINLRAVMIDCLPAVLTHIDLRTSNILVRDGSIVGVVGWEHAAFYPCWMEYVKIWYMGNEAEHPFVVSVVNRMPAYPAARGLMSILAALRSTNPLMVEWAIQQLII</sequence>
<dbReference type="SUPFAM" id="SSF56112">
    <property type="entry name" value="Protein kinase-like (PK-like)"/>
    <property type="match status" value="1"/>
</dbReference>
<dbReference type="Gene3D" id="3.90.1200.10">
    <property type="match status" value="1"/>
</dbReference>
<feature type="region of interest" description="Disordered" evidence="1">
    <location>
        <begin position="1"/>
        <end position="20"/>
    </location>
</feature>
<reference evidence="3 4" key="1">
    <citation type="journal article" date="2018" name="Nat. Ecol. Evol.">
        <title>Pezizomycetes genomes reveal the molecular basis of ectomycorrhizal truffle lifestyle.</title>
        <authorList>
            <person name="Murat C."/>
            <person name="Payen T."/>
            <person name="Noel B."/>
            <person name="Kuo A."/>
            <person name="Morin E."/>
            <person name="Chen J."/>
            <person name="Kohler A."/>
            <person name="Krizsan K."/>
            <person name="Balestrini R."/>
            <person name="Da Silva C."/>
            <person name="Montanini B."/>
            <person name="Hainaut M."/>
            <person name="Levati E."/>
            <person name="Barry K.W."/>
            <person name="Belfiori B."/>
            <person name="Cichocki N."/>
            <person name="Clum A."/>
            <person name="Dockter R.B."/>
            <person name="Fauchery L."/>
            <person name="Guy J."/>
            <person name="Iotti M."/>
            <person name="Le Tacon F."/>
            <person name="Lindquist E.A."/>
            <person name="Lipzen A."/>
            <person name="Malagnac F."/>
            <person name="Mello A."/>
            <person name="Molinier V."/>
            <person name="Miyauchi S."/>
            <person name="Poulain J."/>
            <person name="Riccioni C."/>
            <person name="Rubini A."/>
            <person name="Sitrit Y."/>
            <person name="Splivallo R."/>
            <person name="Traeger S."/>
            <person name="Wang M."/>
            <person name="Zifcakova L."/>
            <person name="Wipf D."/>
            <person name="Zambonelli A."/>
            <person name="Paolocci F."/>
            <person name="Nowrousian M."/>
            <person name="Ottonello S."/>
            <person name="Baldrian P."/>
            <person name="Spatafora J.W."/>
            <person name="Henrissat B."/>
            <person name="Nagy L.G."/>
            <person name="Aury J.M."/>
            <person name="Wincker P."/>
            <person name="Grigoriev I.V."/>
            <person name="Bonfante P."/>
            <person name="Martin F.M."/>
        </authorList>
    </citation>
    <scope>NUCLEOTIDE SEQUENCE [LARGE SCALE GENOMIC DNA]</scope>
    <source>
        <strain evidence="3 4">120613-1</strain>
    </source>
</reference>
<dbReference type="PANTHER" id="PTHR21310:SF15">
    <property type="entry name" value="AMINOGLYCOSIDE PHOSPHOTRANSFERASE DOMAIN-CONTAINING PROTEIN"/>
    <property type="match status" value="1"/>
</dbReference>
<dbReference type="PANTHER" id="PTHR21310">
    <property type="entry name" value="AMINOGLYCOSIDE PHOSPHOTRANSFERASE-RELATED-RELATED"/>
    <property type="match status" value="1"/>
</dbReference>